<accession>A0A7J9F1D5</accession>
<evidence type="ECO:0000256" key="2">
    <source>
        <dbReference type="SAM" id="MobiDB-lite"/>
    </source>
</evidence>
<dbReference type="InterPro" id="IPR004274">
    <property type="entry name" value="FCP1_dom"/>
</dbReference>
<organism evidence="4 5">
    <name type="scientific">Gossypium trilobum</name>
    <dbReference type="NCBI Taxonomy" id="34281"/>
    <lineage>
        <taxon>Eukaryota</taxon>
        <taxon>Viridiplantae</taxon>
        <taxon>Streptophyta</taxon>
        <taxon>Embryophyta</taxon>
        <taxon>Tracheophyta</taxon>
        <taxon>Spermatophyta</taxon>
        <taxon>Magnoliopsida</taxon>
        <taxon>eudicotyledons</taxon>
        <taxon>Gunneridae</taxon>
        <taxon>Pentapetalae</taxon>
        <taxon>rosids</taxon>
        <taxon>malvids</taxon>
        <taxon>Malvales</taxon>
        <taxon>Malvaceae</taxon>
        <taxon>Malvoideae</taxon>
        <taxon>Gossypium</taxon>
    </lineage>
</organism>
<dbReference type="Gene3D" id="3.40.50.1000">
    <property type="entry name" value="HAD superfamily/HAD-like"/>
    <property type="match status" value="1"/>
</dbReference>
<sequence length="242" mass="28145">MVSKIIKKRTPPRSIKRHRHHHRRKTSPVKKNGSFSVIASLNKSIKTCRRRIVRLFSRLAHIATPSTAAKRYRNGFQLLKQEENEEQEEFCGFESNFIVPRALVFERCLLPPLISKTKKTIFLDLDETLVLDKLDPKGLISHRLYRDSCKELNGKFVKDLSEMGRDLGRIVIVDDNPNAYSLQPENAVPIRPFVEDSHDRELEKLVQFFQWCERFEDMRVAVKQYFNGGGAADDYGFVQLKL</sequence>
<comment type="subcellular location">
    <subcellularLocation>
        <location evidence="1">Mitochondrion inner membrane</location>
        <topology evidence="1">Single-pass membrane protein</topology>
    </subcellularLocation>
</comment>
<dbReference type="Proteomes" id="UP000593568">
    <property type="component" value="Unassembled WGS sequence"/>
</dbReference>
<dbReference type="GO" id="GO:0005744">
    <property type="term" value="C:TIM23 mitochondrial import inner membrane translocase complex"/>
    <property type="evidence" value="ECO:0007669"/>
    <property type="project" value="UniProtKB-UniRule"/>
</dbReference>
<dbReference type="GO" id="GO:0015031">
    <property type="term" value="P:protein transport"/>
    <property type="evidence" value="ECO:0007669"/>
    <property type="project" value="UniProtKB-KW"/>
</dbReference>
<evidence type="ECO:0000259" key="3">
    <source>
        <dbReference type="PROSITE" id="PS50969"/>
    </source>
</evidence>
<proteinExistence type="inferred from homology"/>
<protein>
    <recommendedName>
        <fullName evidence="1">Mitochondrial import inner membrane translocase subunit TIM50</fullName>
    </recommendedName>
</protein>
<comment type="subunit">
    <text evidence="1">Component of the TIM23 complex.</text>
</comment>
<evidence type="ECO:0000313" key="5">
    <source>
        <dbReference type="Proteomes" id="UP000593568"/>
    </source>
</evidence>
<feature type="domain" description="FCP1 homology" evidence="3">
    <location>
        <begin position="44"/>
        <end position="212"/>
    </location>
</feature>
<evidence type="ECO:0000313" key="4">
    <source>
        <dbReference type="EMBL" id="MBA0779122.1"/>
    </source>
</evidence>
<keyword evidence="1" id="KW-0809">Transit peptide</keyword>
<feature type="compositionally biased region" description="Basic residues" evidence="2">
    <location>
        <begin position="1"/>
        <end position="28"/>
    </location>
</feature>
<dbReference type="CDD" id="cd07521">
    <property type="entry name" value="HAD_FCP1-like"/>
    <property type="match status" value="1"/>
</dbReference>
<comment type="caution">
    <text evidence="4">The sequence shown here is derived from an EMBL/GenBank/DDBJ whole genome shotgun (WGS) entry which is preliminary data.</text>
</comment>
<keyword evidence="1" id="KW-0813">Transport</keyword>
<dbReference type="Pfam" id="PF03031">
    <property type="entry name" value="NIF"/>
    <property type="match status" value="1"/>
</dbReference>
<dbReference type="PROSITE" id="PS50969">
    <property type="entry name" value="FCP1"/>
    <property type="match status" value="1"/>
</dbReference>
<feature type="region of interest" description="Disordered" evidence="2">
    <location>
        <begin position="1"/>
        <end position="30"/>
    </location>
</feature>
<reference evidence="4 5" key="1">
    <citation type="journal article" date="2019" name="Genome Biol. Evol.">
        <title>Insights into the evolution of the New World diploid cottons (Gossypium, subgenus Houzingenia) based on genome sequencing.</title>
        <authorList>
            <person name="Grover C.E."/>
            <person name="Arick M.A. 2nd"/>
            <person name="Thrash A."/>
            <person name="Conover J.L."/>
            <person name="Sanders W.S."/>
            <person name="Peterson D.G."/>
            <person name="Frelichowski J.E."/>
            <person name="Scheffler J.A."/>
            <person name="Scheffler B.E."/>
            <person name="Wendel J.F."/>
        </authorList>
    </citation>
    <scope>NUCLEOTIDE SEQUENCE [LARGE SCALE GENOMIC DNA]</scope>
    <source>
        <strain evidence="4">8</strain>
        <tissue evidence="4">Leaf</tissue>
    </source>
</reference>
<comment type="similarity">
    <text evidence="1">Belongs to the TIM50 family.</text>
</comment>
<keyword evidence="1" id="KW-0811">Translocation</keyword>
<keyword evidence="1" id="KW-0496">Mitochondrion</keyword>
<gene>
    <name evidence="4" type="ORF">Gotri_003402</name>
</gene>
<dbReference type="SUPFAM" id="SSF56784">
    <property type="entry name" value="HAD-like"/>
    <property type="match status" value="1"/>
</dbReference>
<dbReference type="PANTHER" id="PTHR12210">
    <property type="entry name" value="DULLARD PROTEIN PHOSPHATASE"/>
    <property type="match status" value="1"/>
</dbReference>
<evidence type="ECO:0000256" key="1">
    <source>
        <dbReference type="RuleBase" id="RU365079"/>
    </source>
</evidence>
<keyword evidence="1" id="KW-0653">Protein transport</keyword>
<dbReference type="InterPro" id="IPR023214">
    <property type="entry name" value="HAD_sf"/>
</dbReference>
<dbReference type="AlphaFoldDB" id="A0A7J9F1D5"/>
<dbReference type="EMBL" id="JABEZW010000011">
    <property type="protein sequence ID" value="MBA0779122.1"/>
    <property type="molecule type" value="Genomic_DNA"/>
</dbReference>
<dbReference type="SMART" id="SM00577">
    <property type="entry name" value="CPDc"/>
    <property type="match status" value="1"/>
</dbReference>
<comment type="function">
    <text evidence="1">Essential component of the TIM23 complex, a complex that mediates the translocation of transit peptide-containing proteins across the mitochondrial inner membrane.</text>
</comment>
<keyword evidence="5" id="KW-1185">Reference proteome</keyword>
<dbReference type="InterPro" id="IPR050365">
    <property type="entry name" value="TIM50"/>
</dbReference>
<name>A0A7J9F1D5_9ROSI</name>
<dbReference type="InterPro" id="IPR036412">
    <property type="entry name" value="HAD-like_sf"/>
</dbReference>